<organism evidence="1 2">
    <name type="scientific">Vibrio phage ValKK3</name>
    <dbReference type="NCBI Taxonomy" id="1610855"/>
    <lineage>
        <taxon>Viruses</taxon>
        <taxon>Duplodnaviria</taxon>
        <taxon>Heunggongvirae</taxon>
        <taxon>Uroviricota</taxon>
        <taxon>Caudoviricetes</taxon>
        <taxon>Pantevenvirales</taxon>
        <taxon>Straboviridae</taxon>
        <taxon>Schizotequatrovirus</taxon>
        <taxon>Schizotequatrovirus valkk3</taxon>
    </lineage>
</organism>
<protein>
    <submittedName>
        <fullName evidence="1">Uncharacterized protein</fullName>
    </submittedName>
</protein>
<dbReference type="RefSeq" id="YP_009201376.1">
    <property type="nucleotide sequence ID" value="NC_028829.1"/>
</dbReference>
<dbReference type="KEGG" id="vg:26628599"/>
<keyword evidence="2" id="KW-1185">Reference proteome</keyword>
<name>A0A0D4DAX4_9CAUD</name>
<dbReference type="GeneID" id="26628599"/>
<reference evidence="1 2" key="1">
    <citation type="journal article" date="2016" name="Genom Data">
        <title>Complete genome sequence of a giant Vibrio phage ValKK3 infecting Vibrio alginolyticus.</title>
        <authorList>
            <person name="Lal T.M."/>
            <person name="Sano M."/>
            <person name="Hatai K."/>
            <person name="Ransangan J."/>
        </authorList>
    </citation>
    <scope>NUCLEOTIDE SEQUENCE [LARGE SCALE GENOMIC DNA]</scope>
</reference>
<dbReference type="OrthoDB" id="25761at10239"/>
<sequence length="88" mass="10076">MNKLETAFAEHNAVQVPVEKPREFYTPCGVKFTTEPMFNTATGKYDSILYSFDTGEKIIVDDELDSFHEAYQEFTAKTFMAIQEPIVI</sequence>
<dbReference type="EMBL" id="KP671755">
    <property type="protein sequence ID" value="AJT61114.1"/>
    <property type="molecule type" value="Genomic_DNA"/>
</dbReference>
<dbReference type="Proteomes" id="UP000202888">
    <property type="component" value="Segment"/>
</dbReference>
<accession>A0A0D4DAX4</accession>
<evidence type="ECO:0000313" key="2">
    <source>
        <dbReference type="Proteomes" id="UP000202888"/>
    </source>
</evidence>
<proteinExistence type="predicted"/>
<evidence type="ECO:0000313" key="1">
    <source>
        <dbReference type="EMBL" id="AJT61114.1"/>
    </source>
</evidence>